<dbReference type="InterPro" id="IPR003869">
    <property type="entry name" value="Polysac_CapD-like"/>
</dbReference>
<proteinExistence type="inferred from homology"/>
<dbReference type="PANTHER" id="PTHR43318:SF1">
    <property type="entry name" value="POLYSACCHARIDE BIOSYNTHESIS PROTEIN EPSC-RELATED"/>
    <property type="match status" value="1"/>
</dbReference>
<dbReference type="AlphaFoldDB" id="A0A7R8ZQI6"/>
<dbReference type="Pfam" id="PF13727">
    <property type="entry name" value="CoA_binding_3"/>
    <property type="match status" value="1"/>
</dbReference>
<accession>A0A7R8ZQI6</accession>
<name>A0A7R8ZQI6_9CRUS</name>
<dbReference type="OrthoDB" id="2735536at2759"/>
<dbReference type="InterPro" id="IPR051203">
    <property type="entry name" value="Polysaccharide_Synthase-Rel"/>
</dbReference>
<evidence type="ECO:0000313" key="2">
    <source>
        <dbReference type="EMBL" id="CAD7233353.1"/>
    </source>
</evidence>
<dbReference type="EMBL" id="OB666122">
    <property type="protein sequence ID" value="CAD7233353.1"/>
    <property type="molecule type" value="Genomic_DNA"/>
</dbReference>
<protein>
    <submittedName>
        <fullName evidence="2">Uncharacterized protein</fullName>
    </submittedName>
</protein>
<comment type="similarity">
    <text evidence="1">Belongs to the polysaccharide synthase family.</text>
</comment>
<dbReference type="Pfam" id="PF02719">
    <property type="entry name" value="Polysacc_synt_2"/>
    <property type="match status" value="1"/>
</dbReference>
<dbReference type="PANTHER" id="PTHR43318">
    <property type="entry name" value="UDP-N-ACETYLGLUCOSAMINE 4,6-DEHYDRATASE"/>
    <property type="match status" value="1"/>
</dbReference>
<gene>
    <name evidence="2" type="ORF">CTOB1V02_LOCUS11175</name>
</gene>
<dbReference type="InterPro" id="IPR036291">
    <property type="entry name" value="NAD(P)-bd_dom_sf"/>
</dbReference>
<organism evidence="2">
    <name type="scientific">Cyprideis torosa</name>
    <dbReference type="NCBI Taxonomy" id="163714"/>
    <lineage>
        <taxon>Eukaryota</taxon>
        <taxon>Metazoa</taxon>
        <taxon>Ecdysozoa</taxon>
        <taxon>Arthropoda</taxon>
        <taxon>Crustacea</taxon>
        <taxon>Oligostraca</taxon>
        <taxon>Ostracoda</taxon>
        <taxon>Podocopa</taxon>
        <taxon>Podocopida</taxon>
        <taxon>Cytherocopina</taxon>
        <taxon>Cytheroidea</taxon>
        <taxon>Cytherideidae</taxon>
        <taxon>Cyprideis</taxon>
    </lineage>
</organism>
<evidence type="ECO:0000256" key="1">
    <source>
        <dbReference type="ARBA" id="ARBA00007430"/>
    </source>
</evidence>
<reference evidence="2" key="1">
    <citation type="submission" date="2020-11" db="EMBL/GenBank/DDBJ databases">
        <authorList>
            <person name="Tran Van P."/>
        </authorList>
    </citation>
    <scope>NUCLEOTIDE SEQUENCE</scope>
</reference>
<dbReference type="InterPro" id="IPR029063">
    <property type="entry name" value="SAM-dependent_MTases_sf"/>
</dbReference>
<dbReference type="Gene3D" id="3.40.50.720">
    <property type="entry name" value="NAD(P)-binding Rossmann-like Domain"/>
    <property type="match status" value="2"/>
</dbReference>
<dbReference type="SUPFAM" id="SSF53335">
    <property type="entry name" value="S-adenosyl-L-methionine-dependent methyltransferases"/>
    <property type="match status" value="1"/>
</dbReference>
<sequence length="558" mass="61935">MALALVTLLADWKGIPRSIFPIYWGTAFFFIGGSRYVARLYYSRHQRNSDKTNVVIYGAGQSGIQLANALVNNPDFRPVAYLDDDKSLQKAIIQSLPIYSPANLTLVIEKLRVEKVFLALPAVSKQRKSEILRYLEAFPVQVLSIPGISELISGEKNIDELREIEIDELLGRDSVAADEELMNVCIHGLAVMVTGAGGSIGSELCRQIIRLQPSRLVLFDASEFALYQIEQELRALVQSEQLTDRSDFIVPALGSVQDQDRLSEVLFHYRIKTLYHAAAYKHVPMVEHNPIEGIMNNTFGTLRTALAAQRAEVRHFVLISTDKAVRPTNIMGGSKRMAELALQGIAQQSAKTLFSMVRFGNVLGSSGSVVPLFRQQIRSGGPITLTHPDITRYFMTIPEAAQLVIQAGAMAKGGEVFLLDMGEPIKIIDLARRMIHLSGMSIKDETHPDGDIAILTTGLRPGEKLYEELLIDSSADKTRHPKIFHAHEDYIDWDELTGVLDQLETACAERDTATIQDILETCVQGFKGRVKTDILSPHLMKADPPSGNNITLFPKPQY</sequence>
<dbReference type="CDD" id="cd05237">
    <property type="entry name" value="UDP_invert_4-6DH_SDR_e"/>
    <property type="match status" value="1"/>
</dbReference>
<dbReference type="SUPFAM" id="SSF51735">
    <property type="entry name" value="NAD(P)-binding Rossmann-fold domains"/>
    <property type="match status" value="1"/>
</dbReference>